<dbReference type="GeneID" id="89228591"/>
<dbReference type="AlphaFoldDB" id="A0AA96V637"/>
<accession>A0AA96V637</accession>
<evidence type="ECO:0000256" key="3">
    <source>
        <dbReference type="ARBA" id="ARBA00022741"/>
    </source>
</evidence>
<reference evidence="9 10" key="1">
    <citation type="submission" date="2023-07" db="EMBL/GenBank/DDBJ databases">
        <title>Closed genome sequence of Methanosarcinaceae archaeon Am2.</title>
        <authorList>
            <person name="Poehlein A."/>
            <person name="Protasov E."/>
            <person name="Platt K."/>
            <person name="Reeh H."/>
            <person name="Daniel R."/>
            <person name="Brune A."/>
        </authorList>
    </citation>
    <scope>NUCLEOTIDE SEQUENCE [LARGE SCALE GENOMIC DNA]</scope>
    <source>
        <strain evidence="9 10">Am2</strain>
    </source>
</reference>
<dbReference type="EC" id="6.3.2.34" evidence="9"/>
<organism evidence="9 10">
    <name type="scientific">Methanolapillus ohkumae</name>
    <dbReference type="NCBI Taxonomy" id="3028298"/>
    <lineage>
        <taxon>Archaea</taxon>
        <taxon>Methanobacteriati</taxon>
        <taxon>Methanobacteriota</taxon>
        <taxon>Stenosarchaea group</taxon>
        <taxon>Methanomicrobia</taxon>
        <taxon>Methanosarcinales</taxon>
        <taxon>Methanosarcinaceae</taxon>
        <taxon>Methanolapillus</taxon>
    </lineage>
</organism>
<dbReference type="GO" id="GO:0052619">
    <property type="term" value="F:coenzyme F420-1:gamma-L-glutamate ligase activity"/>
    <property type="evidence" value="ECO:0007669"/>
    <property type="project" value="UniProtKB-EC"/>
</dbReference>
<dbReference type="SUPFAM" id="SSF144010">
    <property type="entry name" value="CofE-like"/>
    <property type="match status" value="1"/>
</dbReference>
<dbReference type="Proteomes" id="UP001304970">
    <property type="component" value="Chromosome"/>
</dbReference>
<dbReference type="EMBL" id="CP131061">
    <property type="protein sequence ID" value="WNY27369.1"/>
    <property type="molecule type" value="Genomic_DNA"/>
</dbReference>
<dbReference type="InterPro" id="IPR008225">
    <property type="entry name" value="F420-0_g-glutamyl_ligase"/>
</dbReference>
<proteinExistence type="predicted"/>
<dbReference type="Pfam" id="PF01996">
    <property type="entry name" value="F420_ligase"/>
    <property type="match status" value="1"/>
</dbReference>
<evidence type="ECO:0000256" key="5">
    <source>
        <dbReference type="ARBA" id="ARBA00022958"/>
    </source>
</evidence>
<evidence type="ECO:0000259" key="8">
    <source>
        <dbReference type="Pfam" id="PF01996"/>
    </source>
</evidence>
<keyword evidence="1 9" id="KW-0436">Ligase</keyword>
<evidence type="ECO:0000256" key="4">
    <source>
        <dbReference type="ARBA" id="ARBA00022842"/>
    </source>
</evidence>
<keyword evidence="2" id="KW-0479">Metal-binding</keyword>
<dbReference type="GO" id="GO:0005525">
    <property type="term" value="F:GTP binding"/>
    <property type="evidence" value="ECO:0007669"/>
    <property type="project" value="UniProtKB-KW"/>
</dbReference>
<sequence>MSSSKRIEQNLPLTIYGLKSVLIHPKDNIFEILCDSLDAANLSFEDGDILVIAESALATSENRLVLLDSVSPSADAFCYSKTTGLDAREVELILQESEHVFGGVSGVLLTLWNGILCPNAGIDNSNAPEGYVILYPKNPSKSAQQIMYSAAKRFKKRIGVIIADSRTQPLRLGCTGVAIGAAGFEAVLDKRGEKDLFGKSLHITRIAAADILASAAEAVMGECGECIPFALIRNSFAVMNPNAAGVLTIPADECMYLGCLKKQD</sequence>
<dbReference type="RefSeq" id="WP_338097348.1">
    <property type="nucleotide sequence ID" value="NZ_CP131061.1"/>
</dbReference>
<evidence type="ECO:0000313" key="9">
    <source>
        <dbReference type="EMBL" id="WNY27369.1"/>
    </source>
</evidence>
<keyword evidence="5" id="KW-0630">Potassium</keyword>
<dbReference type="GO" id="GO:0052618">
    <property type="term" value="F:coenzyme F420-0:L-glutamate ligase activity"/>
    <property type="evidence" value="ECO:0007669"/>
    <property type="project" value="TreeGrafter"/>
</dbReference>
<keyword evidence="6" id="KW-0342">GTP-binding</keyword>
<dbReference type="NCBIfam" id="TIGR01916">
    <property type="entry name" value="F420_cofE"/>
    <property type="match status" value="1"/>
</dbReference>
<feature type="domain" description="Coenzyme F420:L-glutamate ligase-like" evidence="8">
    <location>
        <begin position="18"/>
        <end position="234"/>
    </location>
</feature>
<dbReference type="PANTHER" id="PTHR47917:SF2">
    <property type="entry name" value="COENZYME F420:L-GLUTAMATE LIGASE-LIKE DOMAIN-CONTAINING PROTEIN"/>
    <property type="match status" value="1"/>
</dbReference>
<evidence type="ECO:0000313" key="10">
    <source>
        <dbReference type="Proteomes" id="UP001304970"/>
    </source>
</evidence>
<name>A0AA96V637_9EURY</name>
<dbReference type="InterPro" id="IPR002847">
    <property type="entry name" value="F420-0_gamma-glut_ligase-dom"/>
</dbReference>
<keyword evidence="4" id="KW-0460">Magnesium</keyword>
<gene>
    <name evidence="9" type="primary">fbiB_2</name>
    <name evidence="9" type="ORF">MsAm2_11640</name>
</gene>
<dbReference type="GO" id="GO:0046872">
    <property type="term" value="F:metal ion binding"/>
    <property type="evidence" value="ECO:0007669"/>
    <property type="project" value="UniProtKB-KW"/>
</dbReference>
<evidence type="ECO:0000256" key="6">
    <source>
        <dbReference type="ARBA" id="ARBA00023134"/>
    </source>
</evidence>
<dbReference type="Gene3D" id="3.90.1660.10">
    <property type="entry name" value="CofE-like domain"/>
    <property type="match status" value="1"/>
</dbReference>
<evidence type="ECO:0000256" key="1">
    <source>
        <dbReference type="ARBA" id="ARBA00022598"/>
    </source>
</evidence>
<dbReference type="PANTHER" id="PTHR47917">
    <property type="match status" value="1"/>
</dbReference>
<evidence type="ECO:0000256" key="2">
    <source>
        <dbReference type="ARBA" id="ARBA00022723"/>
    </source>
</evidence>
<keyword evidence="7" id="KW-0464">Manganese</keyword>
<protein>
    <submittedName>
        <fullName evidence="9">Bifunctional F420 biosynthesis protein FbiB</fullName>
        <ecNumber evidence="9">6.3.2.34</ecNumber>
    </submittedName>
</protein>
<evidence type="ECO:0000256" key="7">
    <source>
        <dbReference type="ARBA" id="ARBA00023211"/>
    </source>
</evidence>
<keyword evidence="10" id="KW-1185">Reference proteome</keyword>
<keyword evidence="3" id="KW-0547">Nucleotide-binding</keyword>
<dbReference type="Gene3D" id="3.30.1330.100">
    <property type="entry name" value="CofE-like"/>
    <property type="match status" value="1"/>
</dbReference>